<keyword evidence="9" id="KW-0963">Cytoplasm</keyword>
<dbReference type="InterPro" id="IPR001095">
    <property type="entry name" value="Acetyl_CoA_COase_a_su"/>
</dbReference>
<keyword evidence="15" id="KW-0443">Lipid metabolism</keyword>
<evidence type="ECO:0000256" key="17">
    <source>
        <dbReference type="ARBA" id="ARBA00025280"/>
    </source>
</evidence>
<evidence type="ECO:0000256" key="12">
    <source>
        <dbReference type="ARBA" id="ARBA00022741"/>
    </source>
</evidence>
<dbReference type="GO" id="GO:0009317">
    <property type="term" value="C:acetyl-CoA carboxylase complex"/>
    <property type="evidence" value="ECO:0007669"/>
    <property type="project" value="InterPro"/>
</dbReference>
<dbReference type="InterPro" id="IPR011762">
    <property type="entry name" value="COA_CT_N"/>
</dbReference>
<keyword evidence="10" id="KW-0444">Lipid biosynthesis</keyword>
<dbReference type="AlphaFoldDB" id="A0A381TWD9"/>
<dbReference type="EC" id="2.1.3.15" evidence="7"/>
<evidence type="ECO:0000259" key="20">
    <source>
        <dbReference type="PROSITE" id="PS50989"/>
    </source>
</evidence>
<dbReference type="GO" id="GO:0003989">
    <property type="term" value="F:acetyl-CoA carboxylase activity"/>
    <property type="evidence" value="ECO:0007669"/>
    <property type="project" value="InterPro"/>
</dbReference>
<evidence type="ECO:0000256" key="6">
    <source>
        <dbReference type="ARBA" id="ARBA00011664"/>
    </source>
</evidence>
<dbReference type="Pfam" id="PF03255">
    <property type="entry name" value="ACCA"/>
    <property type="match status" value="1"/>
</dbReference>
<dbReference type="PROSITE" id="PS50980">
    <property type="entry name" value="COA_CT_NTER"/>
    <property type="match status" value="1"/>
</dbReference>
<dbReference type="Gene3D" id="3.90.226.10">
    <property type="entry name" value="2-enoyl-CoA Hydratase, Chain A, domain 1"/>
    <property type="match status" value="2"/>
</dbReference>
<dbReference type="HAMAP" id="MF_00823">
    <property type="entry name" value="AcetylCoA_CT_alpha"/>
    <property type="match status" value="1"/>
</dbReference>
<comment type="function">
    <text evidence="17">Component of the acetyl coenzyme A carboxylase (ACC) complex. Biotin carboxylase (BC) catalyzes the carboxylation of biotin on its carrier protein (BCCP) and then the CO(2) group is transferred by the transcarboxylase to acetyl-CoA to form malonyl-CoA.</text>
</comment>
<comment type="cofactor">
    <cofactor evidence="1">
        <name>Zn(2+)</name>
        <dbReference type="ChEBI" id="CHEBI:29105"/>
    </cofactor>
</comment>
<sequence length="601" mass="65588">MVRYISNLFPKIFRSEIPETGKSSDREFCLVCDVNLEESAFYIRNKICPDCRFHYSMAARERIEFLADQGSFKEINKSLVSLDPLSFSSRTSYRDRLFSDQKRTGLTEAVVTGTCTIDGIPCVLAILDFGFLGGTMGCVVGEKISLAFERAAKMKIPVISVVTSGGSRIQEGVLSLMQMAKTSVASNHLNEKGIPYISVLANPTTGQAYASFANLADIILAEPGAIVGYNPISNITSGEDSLAENTHTSESHLEHGLVDAVVERTELKGIVSVLLDLFQKEFRIYGSSGNQEASRTYESSGAWHSVQLARHTSRPTSMDLMARMMDNFVELHGDRMYGDDPSIVCGLGQIGGQTVTVIGQERGHPGNLDIDRREGRAMPEGFRKAQRALSIAQKFELPVISFIDTPGANLSAEAENRGLGNSIASTMALISGISVPTLSAVIGEGGSAGALALGATDRVIMLENAIYSAVSPEEAAEIIYQDESKVEEVAESLKLTAFDCKELGIVDQVIPEPHGGAHTDHHETARLLKRGILQELVMLQGISRKRRLKNRYKKFRNIGEYSSHFGSSISREVNTLRETVSRRVKEIRSSASTEAQTQDSE</sequence>
<feature type="domain" description="CoA carboxyltransferase N-terminal" evidence="19">
    <location>
        <begin position="25"/>
        <end position="293"/>
    </location>
</feature>
<evidence type="ECO:0000256" key="16">
    <source>
        <dbReference type="ARBA" id="ARBA00023160"/>
    </source>
</evidence>
<comment type="subcellular location">
    <subcellularLocation>
        <location evidence="2">Cytoplasm</location>
    </subcellularLocation>
</comment>
<comment type="similarity">
    <text evidence="5">In the N-terminal section; belongs to the AccD/PCCB family.</text>
</comment>
<dbReference type="SUPFAM" id="SSF52096">
    <property type="entry name" value="ClpP/crotonase"/>
    <property type="match status" value="2"/>
</dbReference>
<evidence type="ECO:0000256" key="7">
    <source>
        <dbReference type="ARBA" id="ARBA00011883"/>
    </source>
</evidence>
<comment type="subunit">
    <text evidence="6">Acetyl-CoA carboxylase is a heterotetramer composed of biotin carboxyl carrier protein (AccB), biotin carboxylase (AccC) and two subunits of ACCase subunit beta/alpha.</text>
</comment>
<dbReference type="GO" id="GO:0006633">
    <property type="term" value="P:fatty acid biosynthetic process"/>
    <property type="evidence" value="ECO:0007669"/>
    <property type="project" value="UniProtKB-KW"/>
</dbReference>
<keyword evidence="11" id="KW-0808">Transferase</keyword>
<dbReference type="EMBL" id="UINC01005260">
    <property type="protein sequence ID" value="SVA20169.1"/>
    <property type="molecule type" value="Genomic_DNA"/>
</dbReference>
<dbReference type="PROSITE" id="PS50989">
    <property type="entry name" value="COA_CT_CTER"/>
    <property type="match status" value="1"/>
</dbReference>
<feature type="domain" description="CoA carboxyltransferase C-terminal" evidence="20">
    <location>
        <begin position="288"/>
        <end position="538"/>
    </location>
</feature>
<dbReference type="GO" id="GO:2001295">
    <property type="term" value="P:malonyl-CoA biosynthetic process"/>
    <property type="evidence" value="ECO:0007669"/>
    <property type="project" value="UniProtKB-UniPathway"/>
</dbReference>
<evidence type="ECO:0000256" key="9">
    <source>
        <dbReference type="ARBA" id="ARBA00022490"/>
    </source>
</evidence>
<accession>A0A381TWD9</accession>
<gene>
    <name evidence="21" type="ORF">METZ01_LOCUS73023</name>
</gene>
<evidence type="ECO:0000256" key="8">
    <source>
        <dbReference type="ARBA" id="ARBA00018312"/>
    </source>
</evidence>
<reference evidence="21" key="1">
    <citation type="submission" date="2018-05" db="EMBL/GenBank/DDBJ databases">
        <authorList>
            <person name="Lanie J.A."/>
            <person name="Ng W.-L."/>
            <person name="Kazmierczak K.M."/>
            <person name="Andrzejewski T.M."/>
            <person name="Davidsen T.M."/>
            <person name="Wayne K.J."/>
            <person name="Tettelin H."/>
            <person name="Glass J.I."/>
            <person name="Rusch D."/>
            <person name="Podicherti R."/>
            <person name="Tsui H.-C.T."/>
            <person name="Winkler M.E."/>
        </authorList>
    </citation>
    <scope>NUCLEOTIDE SEQUENCE</scope>
</reference>
<dbReference type="UniPathway" id="UPA00655">
    <property type="reaction ID" value="UER00711"/>
</dbReference>
<evidence type="ECO:0000313" key="21">
    <source>
        <dbReference type="EMBL" id="SVA20169.1"/>
    </source>
</evidence>
<evidence type="ECO:0000256" key="2">
    <source>
        <dbReference type="ARBA" id="ARBA00004496"/>
    </source>
</evidence>
<evidence type="ECO:0000256" key="3">
    <source>
        <dbReference type="ARBA" id="ARBA00004956"/>
    </source>
</evidence>
<evidence type="ECO:0000256" key="1">
    <source>
        <dbReference type="ARBA" id="ARBA00001947"/>
    </source>
</evidence>
<evidence type="ECO:0000256" key="4">
    <source>
        <dbReference type="ARBA" id="ARBA00006276"/>
    </source>
</evidence>
<comment type="catalytic activity">
    <reaction evidence="18">
        <text>N(6)-carboxybiotinyl-L-lysyl-[protein] + acetyl-CoA = N(6)-biotinyl-L-lysyl-[protein] + malonyl-CoA</text>
        <dbReference type="Rhea" id="RHEA:54728"/>
        <dbReference type="Rhea" id="RHEA-COMP:10505"/>
        <dbReference type="Rhea" id="RHEA-COMP:10506"/>
        <dbReference type="ChEBI" id="CHEBI:57288"/>
        <dbReference type="ChEBI" id="CHEBI:57384"/>
        <dbReference type="ChEBI" id="CHEBI:83144"/>
        <dbReference type="ChEBI" id="CHEBI:83145"/>
        <dbReference type="EC" id="2.1.3.15"/>
    </reaction>
</comment>
<proteinExistence type="inferred from homology"/>
<dbReference type="GO" id="GO:0005524">
    <property type="term" value="F:ATP binding"/>
    <property type="evidence" value="ECO:0007669"/>
    <property type="project" value="UniProtKB-KW"/>
</dbReference>
<dbReference type="InterPro" id="IPR011763">
    <property type="entry name" value="COA_CT_C"/>
</dbReference>
<dbReference type="InterPro" id="IPR000438">
    <property type="entry name" value="Acetyl_CoA_COase_Trfase_b_su"/>
</dbReference>
<keyword evidence="13" id="KW-0276">Fatty acid metabolism</keyword>
<dbReference type="HAMAP" id="MF_01395">
    <property type="entry name" value="AcetylCoA_CT_beta"/>
    <property type="match status" value="1"/>
</dbReference>
<evidence type="ECO:0000256" key="13">
    <source>
        <dbReference type="ARBA" id="ARBA00022832"/>
    </source>
</evidence>
<organism evidence="21">
    <name type="scientific">marine metagenome</name>
    <dbReference type="NCBI Taxonomy" id="408172"/>
    <lineage>
        <taxon>unclassified sequences</taxon>
        <taxon>metagenomes</taxon>
        <taxon>ecological metagenomes</taxon>
    </lineage>
</organism>
<keyword evidence="16" id="KW-0275">Fatty acid biosynthesis</keyword>
<dbReference type="PANTHER" id="PTHR42853">
    <property type="entry name" value="ACETYL-COENZYME A CARBOXYLASE CARBOXYL TRANSFERASE SUBUNIT ALPHA"/>
    <property type="match status" value="1"/>
</dbReference>
<comment type="pathway">
    <text evidence="3">Lipid metabolism; malonyl-CoA biosynthesis; malonyl-CoA from acetyl-CoA: step 1/1.</text>
</comment>
<evidence type="ECO:0000256" key="15">
    <source>
        <dbReference type="ARBA" id="ARBA00023098"/>
    </source>
</evidence>
<keyword evidence="12" id="KW-0547">Nucleotide-binding</keyword>
<name>A0A381TWD9_9ZZZZ</name>
<evidence type="ECO:0000259" key="19">
    <source>
        <dbReference type="PROSITE" id="PS50980"/>
    </source>
</evidence>
<protein>
    <recommendedName>
        <fullName evidence="8">Acetyl-coenzyme A carboxylase carboxyl transferase subunits beta/alpha</fullName>
        <ecNumber evidence="7">2.1.3.15</ecNumber>
    </recommendedName>
</protein>
<evidence type="ECO:0000256" key="5">
    <source>
        <dbReference type="ARBA" id="ARBA00010284"/>
    </source>
</evidence>
<dbReference type="GO" id="GO:0016743">
    <property type="term" value="F:carboxyl- or carbamoyltransferase activity"/>
    <property type="evidence" value="ECO:0007669"/>
    <property type="project" value="InterPro"/>
</dbReference>
<evidence type="ECO:0000256" key="11">
    <source>
        <dbReference type="ARBA" id="ARBA00022679"/>
    </source>
</evidence>
<comment type="similarity">
    <text evidence="4">In the C-terminal section; belongs to the AccA family.</text>
</comment>
<evidence type="ECO:0000256" key="18">
    <source>
        <dbReference type="ARBA" id="ARBA00049152"/>
    </source>
</evidence>
<dbReference type="PANTHER" id="PTHR42853:SF3">
    <property type="entry name" value="ACETYL-COENZYME A CARBOXYLASE CARBOXYL TRANSFERASE SUBUNIT ALPHA, CHLOROPLASTIC"/>
    <property type="match status" value="1"/>
</dbReference>
<evidence type="ECO:0000256" key="14">
    <source>
        <dbReference type="ARBA" id="ARBA00022840"/>
    </source>
</evidence>
<dbReference type="PRINTS" id="PR01069">
    <property type="entry name" value="ACCCTRFRASEA"/>
</dbReference>
<evidence type="ECO:0000256" key="10">
    <source>
        <dbReference type="ARBA" id="ARBA00022516"/>
    </source>
</evidence>
<dbReference type="InterPro" id="IPR029045">
    <property type="entry name" value="ClpP/crotonase-like_dom_sf"/>
</dbReference>
<keyword evidence="14" id="KW-0067">ATP-binding</keyword>